<comment type="catalytic activity">
    <reaction evidence="5">
        <text>hydrogencarbonate + H(+) = CO2 + H2O</text>
        <dbReference type="Rhea" id="RHEA:10748"/>
        <dbReference type="ChEBI" id="CHEBI:15377"/>
        <dbReference type="ChEBI" id="CHEBI:15378"/>
        <dbReference type="ChEBI" id="CHEBI:16526"/>
        <dbReference type="ChEBI" id="CHEBI:17544"/>
        <dbReference type="EC" id="4.2.1.1"/>
    </reaction>
</comment>
<dbReference type="OrthoDB" id="10248475at2759"/>
<feature type="binding site" evidence="4">
    <location>
        <position position="49"/>
    </location>
    <ligand>
        <name>Zn(2+)</name>
        <dbReference type="ChEBI" id="CHEBI:29105"/>
    </ligand>
</feature>
<evidence type="ECO:0000256" key="4">
    <source>
        <dbReference type="PIRSR" id="PIRSR601765-1"/>
    </source>
</evidence>
<gene>
    <name evidence="6" type="ORF">B0I35DRAFT_437999</name>
</gene>
<protein>
    <recommendedName>
        <fullName evidence="5">Carbonic anhydrase</fullName>
        <ecNumber evidence="5">4.2.1.1</ecNumber>
    </recommendedName>
    <alternativeName>
        <fullName evidence="5">Carbonate dehydratase</fullName>
    </alternativeName>
</protein>
<dbReference type="EC" id="4.2.1.1" evidence="5"/>
<keyword evidence="3 4" id="KW-0862">Zinc</keyword>
<dbReference type="EMBL" id="JAGPNK010000011">
    <property type="protein sequence ID" value="KAH7311386.1"/>
    <property type="molecule type" value="Genomic_DNA"/>
</dbReference>
<evidence type="ECO:0000256" key="1">
    <source>
        <dbReference type="ARBA" id="ARBA00006217"/>
    </source>
</evidence>
<dbReference type="SUPFAM" id="SSF53056">
    <property type="entry name" value="beta-carbonic anhydrase, cab"/>
    <property type="match status" value="1"/>
</dbReference>
<keyword evidence="2 4" id="KW-0479">Metal-binding</keyword>
<dbReference type="PANTHER" id="PTHR43175:SF3">
    <property type="entry name" value="CARBON DISULFIDE HYDROLASE"/>
    <property type="match status" value="1"/>
</dbReference>
<evidence type="ECO:0000313" key="6">
    <source>
        <dbReference type="EMBL" id="KAH7311386.1"/>
    </source>
</evidence>
<comment type="function">
    <text evidence="5">Reversible hydration of carbon dioxide.</text>
</comment>
<reference evidence="6" key="1">
    <citation type="journal article" date="2021" name="Nat. Commun.">
        <title>Genetic determinants of endophytism in the Arabidopsis root mycobiome.</title>
        <authorList>
            <person name="Mesny F."/>
            <person name="Miyauchi S."/>
            <person name="Thiergart T."/>
            <person name="Pickel B."/>
            <person name="Atanasova L."/>
            <person name="Karlsson M."/>
            <person name="Huettel B."/>
            <person name="Barry K.W."/>
            <person name="Haridas S."/>
            <person name="Chen C."/>
            <person name="Bauer D."/>
            <person name="Andreopoulos W."/>
            <person name="Pangilinan J."/>
            <person name="LaButti K."/>
            <person name="Riley R."/>
            <person name="Lipzen A."/>
            <person name="Clum A."/>
            <person name="Drula E."/>
            <person name="Henrissat B."/>
            <person name="Kohler A."/>
            <person name="Grigoriev I.V."/>
            <person name="Martin F.M."/>
            <person name="Hacquard S."/>
        </authorList>
    </citation>
    <scope>NUCLEOTIDE SEQUENCE</scope>
    <source>
        <strain evidence="6">MPI-CAGE-CH-0235</strain>
    </source>
</reference>
<name>A0A8K0SG60_9HYPO</name>
<feature type="binding site" evidence="4">
    <location>
        <position position="51"/>
    </location>
    <ligand>
        <name>Zn(2+)</name>
        <dbReference type="ChEBI" id="CHEBI:29105"/>
    </ligand>
</feature>
<comment type="similarity">
    <text evidence="1 5">Belongs to the beta-class carbonic anhydrase family.</text>
</comment>
<dbReference type="Gene3D" id="3.40.1050.10">
    <property type="entry name" value="Carbonic anhydrase"/>
    <property type="match status" value="1"/>
</dbReference>
<accession>A0A8K0SG60</accession>
<dbReference type="GO" id="GO:0008270">
    <property type="term" value="F:zinc ion binding"/>
    <property type="evidence" value="ECO:0007669"/>
    <property type="project" value="UniProtKB-UniRule"/>
</dbReference>
<dbReference type="InterPro" id="IPR001765">
    <property type="entry name" value="Carbonic_anhydrase"/>
</dbReference>
<comment type="caution">
    <text evidence="6">The sequence shown here is derived from an EMBL/GenBank/DDBJ whole genome shotgun (WGS) entry which is preliminary data.</text>
</comment>
<sequence length="183" mass="20915">MPHIPSIEDLLERNAHYAQTHKPLLSMGEISQLPPEQEIPMPQIFIVSCCDPRIDAWEIFGLQKWDAVVTRSAAGRVLPQMQNLIFLDHLLHFTDVVILHHTDCTAEHLGKEDVQMRLNTLAPGHKEEIEKLNLPSFDNLEKSVRVDLQVVRSSPLIRPDLCRRTRGFIFDIKTGKVTEVKAE</sequence>
<dbReference type="InterPro" id="IPR036874">
    <property type="entry name" value="Carbonic_anhydrase_sf"/>
</dbReference>
<evidence type="ECO:0000313" key="7">
    <source>
        <dbReference type="Proteomes" id="UP000813444"/>
    </source>
</evidence>
<evidence type="ECO:0000256" key="5">
    <source>
        <dbReference type="RuleBase" id="RU003956"/>
    </source>
</evidence>
<dbReference type="Proteomes" id="UP000813444">
    <property type="component" value="Unassembled WGS sequence"/>
</dbReference>
<keyword evidence="7" id="KW-1185">Reference proteome</keyword>
<organism evidence="6 7">
    <name type="scientific">Stachybotrys elegans</name>
    <dbReference type="NCBI Taxonomy" id="80388"/>
    <lineage>
        <taxon>Eukaryota</taxon>
        <taxon>Fungi</taxon>
        <taxon>Dikarya</taxon>
        <taxon>Ascomycota</taxon>
        <taxon>Pezizomycotina</taxon>
        <taxon>Sordariomycetes</taxon>
        <taxon>Hypocreomycetidae</taxon>
        <taxon>Hypocreales</taxon>
        <taxon>Stachybotryaceae</taxon>
        <taxon>Stachybotrys</taxon>
    </lineage>
</organism>
<keyword evidence="5" id="KW-0456">Lyase</keyword>
<evidence type="ECO:0000256" key="3">
    <source>
        <dbReference type="ARBA" id="ARBA00022833"/>
    </source>
</evidence>
<dbReference type="SMART" id="SM00947">
    <property type="entry name" value="Pro_CA"/>
    <property type="match status" value="1"/>
</dbReference>
<dbReference type="GO" id="GO:0004089">
    <property type="term" value="F:carbonate dehydratase activity"/>
    <property type="evidence" value="ECO:0007669"/>
    <property type="project" value="UniProtKB-UniRule"/>
</dbReference>
<dbReference type="PANTHER" id="PTHR43175">
    <property type="entry name" value="CARBONIC ANHYDRASE"/>
    <property type="match status" value="1"/>
</dbReference>
<feature type="binding site" evidence="4">
    <location>
        <position position="101"/>
    </location>
    <ligand>
        <name>Zn(2+)</name>
        <dbReference type="ChEBI" id="CHEBI:29105"/>
    </ligand>
</feature>
<comment type="cofactor">
    <cofactor evidence="4">
        <name>Zn(2+)</name>
        <dbReference type="ChEBI" id="CHEBI:29105"/>
    </cofactor>
    <text evidence="4">Binds 1 zinc ion per subunit.</text>
</comment>
<feature type="binding site" evidence="4">
    <location>
        <position position="104"/>
    </location>
    <ligand>
        <name>Zn(2+)</name>
        <dbReference type="ChEBI" id="CHEBI:29105"/>
    </ligand>
</feature>
<dbReference type="Pfam" id="PF00484">
    <property type="entry name" value="Pro_CA"/>
    <property type="match status" value="1"/>
</dbReference>
<dbReference type="AlphaFoldDB" id="A0A8K0SG60"/>
<proteinExistence type="inferred from homology"/>
<evidence type="ECO:0000256" key="2">
    <source>
        <dbReference type="ARBA" id="ARBA00022723"/>
    </source>
</evidence>